<dbReference type="PRINTS" id="PR00455">
    <property type="entry name" value="HTHTETR"/>
</dbReference>
<dbReference type="SUPFAM" id="SSF46689">
    <property type="entry name" value="Homeodomain-like"/>
    <property type="match status" value="1"/>
</dbReference>
<dbReference type="InterPro" id="IPR009057">
    <property type="entry name" value="Homeodomain-like_sf"/>
</dbReference>
<proteinExistence type="predicted"/>
<dbReference type="InterPro" id="IPR001647">
    <property type="entry name" value="HTH_TetR"/>
</dbReference>
<comment type="caution">
    <text evidence="4">The sequence shown here is derived from an EMBL/GenBank/DDBJ whole genome shotgun (WGS) entry which is preliminary data.</text>
</comment>
<sequence length="213" mass="24635">MVNKKEKNKDTEVLILDAARKVFVRKGYDGARMQEIANEAGINKALLHYYFRSKDKLFDQIFKEAFKTFWPKIEVVVSQEDTHVKDLIKVAVNNYVDLLMKMPFLPAFVVGEINRSPEKMEELILSTGINPGKVVEIIKKSIKNGEMIPMDPRELLVNIVGLSVFPFLSRPLLSRMFWDSEEGYTDFLESRRNSLYEFICRSVLTECNKSILC</sequence>
<protein>
    <submittedName>
        <fullName evidence="4">TetR/AcrR family transcriptional regulator</fullName>
    </submittedName>
</protein>
<evidence type="ECO:0000259" key="3">
    <source>
        <dbReference type="PROSITE" id="PS50977"/>
    </source>
</evidence>
<feature type="domain" description="HTH tetR-type" evidence="3">
    <location>
        <begin position="9"/>
        <end position="69"/>
    </location>
</feature>
<keyword evidence="5" id="KW-1185">Reference proteome</keyword>
<dbReference type="InterPro" id="IPR050109">
    <property type="entry name" value="HTH-type_TetR-like_transc_reg"/>
</dbReference>
<dbReference type="Pfam" id="PF00440">
    <property type="entry name" value="TetR_N"/>
    <property type="match status" value="1"/>
</dbReference>
<gene>
    <name evidence="4" type="ORF">DDZ16_19990</name>
</gene>
<accession>A0A2U2B3D4</accession>
<evidence type="ECO:0000313" key="4">
    <source>
        <dbReference type="EMBL" id="PWD97568.1"/>
    </source>
</evidence>
<dbReference type="Proteomes" id="UP000244956">
    <property type="component" value="Unassembled WGS sequence"/>
</dbReference>
<dbReference type="PROSITE" id="PS50977">
    <property type="entry name" value="HTH_TETR_2"/>
    <property type="match status" value="1"/>
</dbReference>
<dbReference type="PANTHER" id="PTHR30328">
    <property type="entry name" value="TRANSCRIPTIONAL REPRESSOR"/>
    <property type="match status" value="1"/>
</dbReference>
<dbReference type="OrthoDB" id="9789566at2"/>
<evidence type="ECO:0000256" key="2">
    <source>
        <dbReference type="PROSITE-ProRule" id="PRU00335"/>
    </source>
</evidence>
<dbReference type="Gene3D" id="1.10.357.10">
    <property type="entry name" value="Tetracycline Repressor, domain 2"/>
    <property type="match status" value="1"/>
</dbReference>
<dbReference type="GO" id="GO:0003677">
    <property type="term" value="F:DNA binding"/>
    <property type="evidence" value="ECO:0007669"/>
    <property type="project" value="UniProtKB-UniRule"/>
</dbReference>
<evidence type="ECO:0000256" key="1">
    <source>
        <dbReference type="ARBA" id="ARBA00023125"/>
    </source>
</evidence>
<keyword evidence="1 2" id="KW-0238">DNA-binding</keyword>
<dbReference type="RefSeq" id="WP_109266251.1">
    <property type="nucleotide sequence ID" value="NZ_QEWP01000032.1"/>
</dbReference>
<feature type="DNA-binding region" description="H-T-H motif" evidence="2">
    <location>
        <begin position="32"/>
        <end position="51"/>
    </location>
</feature>
<organism evidence="4 5">
    <name type="scientific">Marinilabilia rubra</name>
    <dbReference type="NCBI Taxonomy" id="2162893"/>
    <lineage>
        <taxon>Bacteria</taxon>
        <taxon>Pseudomonadati</taxon>
        <taxon>Bacteroidota</taxon>
        <taxon>Bacteroidia</taxon>
        <taxon>Marinilabiliales</taxon>
        <taxon>Marinilabiliaceae</taxon>
        <taxon>Marinilabilia</taxon>
    </lineage>
</organism>
<reference evidence="4 5" key="1">
    <citation type="submission" date="2018-05" db="EMBL/GenBank/DDBJ databases">
        <title>Marinilabilia rubrum sp. nov., isolated from saltern sediment.</title>
        <authorList>
            <person name="Zhang R."/>
        </authorList>
    </citation>
    <scope>NUCLEOTIDE SEQUENCE [LARGE SCALE GENOMIC DNA]</scope>
    <source>
        <strain evidence="4 5">WTE16</strain>
    </source>
</reference>
<dbReference type="PANTHER" id="PTHR30328:SF54">
    <property type="entry name" value="HTH-TYPE TRANSCRIPTIONAL REPRESSOR SCO4008"/>
    <property type="match status" value="1"/>
</dbReference>
<dbReference type="EMBL" id="QEWP01000032">
    <property type="protein sequence ID" value="PWD97568.1"/>
    <property type="molecule type" value="Genomic_DNA"/>
</dbReference>
<name>A0A2U2B3D4_9BACT</name>
<dbReference type="AlphaFoldDB" id="A0A2U2B3D4"/>
<evidence type="ECO:0000313" key="5">
    <source>
        <dbReference type="Proteomes" id="UP000244956"/>
    </source>
</evidence>
<dbReference type="InterPro" id="IPR036271">
    <property type="entry name" value="Tet_transcr_reg_TetR-rel_C_sf"/>
</dbReference>
<dbReference type="SUPFAM" id="SSF48498">
    <property type="entry name" value="Tetracyclin repressor-like, C-terminal domain"/>
    <property type="match status" value="1"/>
</dbReference>